<gene>
    <name evidence="15" type="primary">LOC113094862</name>
</gene>
<dbReference type="RefSeq" id="XP_026116273.1">
    <property type="nucleotide sequence ID" value="XM_026260488.1"/>
</dbReference>
<proteinExistence type="inferred from homology"/>
<dbReference type="AlphaFoldDB" id="A0A6P6P5J8"/>
<name>A0A6P6P5J8_CARAU</name>
<dbReference type="PANTHER" id="PTHR11680:SF28">
    <property type="entry name" value="SERINE HYDROXYMETHYLTRANSFERASE, MITOCHONDRIAL"/>
    <property type="match status" value="1"/>
</dbReference>
<dbReference type="GO" id="GO:0035999">
    <property type="term" value="P:tetrahydrofolate interconversion"/>
    <property type="evidence" value="ECO:0007669"/>
    <property type="project" value="UniProtKB-UniPathway"/>
</dbReference>
<organism evidence="14 15">
    <name type="scientific">Carassius auratus</name>
    <name type="common">Goldfish</name>
    <dbReference type="NCBI Taxonomy" id="7957"/>
    <lineage>
        <taxon>Eukaryota</taxon>
        <taxon>Metazoa</taxon>
        <taxon>Chordata</taxon>
        <taxon>Craniata</taxon>
        <taxon>Vertebrata</taxon>
        <taxon>Euteleostomi</taxon>
        <taxon>Actinopterygii</taxon>
        <taxon>Neopterygii</taxon>
        <taxon>Teleostei</taxon>
        <taxon>Ostariophysi</taxon>
        <taxon>Cypriniformes</taxon>
        <taxon>Cyprinidae</taxon>
        <taxon>Cyprininae</taxon>
        <taxon>Carassius</taxon>
    </lineage>
</organism>
<evidence type="ECO:0000256" key="9">
    <source>
        <dbReference type="ARBA" id="ARBA00022898"/>
    </source>
</evidence>
<dbReference type="Gene3D" id="3.90.1150.10">
    <property type="entry name" value="Aspartate Aminotransferase, domain 1"/>
    <property type="match status" value="1"/>
</dbReference>
<keyword evidence="9" id="KW-0663">Pyridoxal phosphate</keyword>
<dbReference type="InterPro" id="IPR015422">
    <property type="entry name" value="PyrdxlP-dep_Trfase_small"/>
</dbReference>
<dbReference type="FunFam" id="3.90.1150.10:FF:000048">
    <property type="entry name" value="Serine hydroxymethyltransferase, mitochondrial"/>
    <property type="match status" value="1"/>
</dbReference>
<comment type="subcellular location">
    <subcellularLocation>
        <location evidence="2">Cytoplasm</location>
    </subcellularLocation>
</comment>
<dbReference type="InterPro" id="IPR039429">
    <property type="entry name" value="SHMT-like_dom"/>
</dbReference>
<keyword evidence="10" id="KW-0007">Acetylation</keyword>
<comment type="cofactor">
    <cofactor evidence="1">
        <name>pyridoxal 5'-phosphate</name>
        <dbReference type="ChEBI" id="CHEBI:597326"/>
    </cofactor>
</comment>
<dbReference type="UniPathway" id="UPA00193"/>
<evidence type="ECO:0000256" key="1">
    <source>
        <dbReference type="ARBA" id="ARBA00001933"/>
    </source>
</evidence>
<dbReference type="InterPro" id="IPR049943">
    <property type="entry name" value="Ser_HO-MeTrfase-like"/>
</dbReference>
<keyword evidence="7" id="KW-0554">One-carbon metabolism</keyword>
<dbReference type="Proteomes" id="UP000515129">
    <property type="component" value="Unplaced"/>
</dbReference>
<accession>A0A6P6P5J8</accession>
<dbReference type="Gene3D" id="3.40.640.10">
    <property type="entry name" value="Type I PLP-dependent aspartate aminotransferase-like (Major domain)"/>
    <property type="match status" value="1"/>
</dbReference>
<sequence>MLTLTLRQLIRPVCRVSAAVRSQHSAAAVSDDERSWTGQESLSQDDPEMWDLLQKEKDRQSRGLELIASENFCSRAALEAQGSCLNNKYSEGYPGKRCVCLSLIYSKTPFRL</sequence>
<keyword evidence="14" id="KW-1185">Reference proteome</keyword>
<dbReference type="PANTHER" id="PTHR11680">
    <property type="entry name" value="SERINE HYDROXYMETHYLTRANSFERASE"/>
    <property type="match status" value="1"/>
</dbReference>
<dbReference type="GeneID" id="113094862"/>
<evidence type="ECO:0000256" key="11">
    <source>
        <dbReference type="ARBA" id="ARBA00031137"/>
    </source>
</evidence>
<evidence type="ECO:0000313" key="15">
    <source>
        <dbReference type="RefSeq" id="XP_026116273.1"/>
    </source>
</evidence>
<evidence type="ECO:0000256" key="4">
    <source>
        <dbReference type="ARBA" id="ARBA00006376"/>
    </source>
</evidence>
<protein>
    <recommendedName>
        <fullName evidence="5">glycine hydroxymethyltransferase</fullName>
        <ecNumber evidence="5">2.1.2.1</ecNumber>
    </recommendedName>
    <alternativeName>
        <fullName evidence="12">Glycine hydroxymethyltransferase</fullName>
    </alternativeName>
    <alternativeName>
        <fullName evidence="11">Serine methylase</fullName>
    </alternativeName>
</protein>
<evidence type="ECO:0000313" key="14">
    <source>
        <dbReference type="Proteomes" id="UP000515129"/>
    </source>
</evidence>
<evidence type="ECO:0000256" key="12">
    <source>
        <dbReference type="ARBA" id="ARBA00032953"/>
    </source>
</evidence>
<dbReference type="InterPro" id="IPR015424">
    <property type="entry name" value="PyrdxlP-dep_Trfase"/>
</dbReference>
<reference evidence="15" key="1">
    <citation type="submission" date="2025-08" db="UniProtKB">
        <authorList>
            <consortium name="RefSeq"/>
        </authorList>
    </citation>
    <scope>IDENTIFICATION</scope>
    <source>
        <strain evidence="15">Wakin</strain>
        <tissue evidence="15">Muscle</tissue>
    </source>
</reference>
<comment type="pathway">
    <text evidence="3">One-carbon metabolism; tetrahydrofolate interconversion.</text>
</comment>
<dbReference type="GO" id="GO:0030170">
    <property type="term" value="F:pyridoxal phosphate binding"/>
    <property type="evidence" value="ECO:0007669"/>
    <property type="project" value="TreeGrafter"/>
</dbReference>
<evidence type="ECO:0000256" key="3">
    <source>
        <dbReference type="ARBA" id="ARBA00004777"/>
    </source>
</evidence>
<dbReference type="GO" id="GO:0004372">
    <property type="term" value="F:glycine hydroxymethyltransferase activity"/>
    <property type="evidence" value="ECO:0007669"/>
    <property type="project" value="UniProtKB-EC"/>
</dbReference>
<evidence type="ECO:0000256" key="8">
    <source>
        <dbReference type="ARBA" id="ARBA00022679"/>
    </source>
</evidence>
<evidence type="ECO:0000256" key="5">
    <source>
        <dbReference type="ARBA" id="ARBA00012256"/>
    </source>
</evidence>
<comment type="similarity">
    <text evidence="4">Belongs to the SHMT family.</text>
</comment>
<keyword evidence="8" id="KW-0808">Transferase</keyword>
<dbReference type="Pfam" id="PF00464">
    <property type="entry name" value="SHMT"/>
    <property type="match status" value="1"/>
</dbReference>
<dbReference type="InterPro" id="IPR015421">
    <property type="entry name" value="PyrdxlP-dep_Trfase_major"/>
</dbReference>
<evidence type="ECO:0000256" key="7">
    <source>
        <dbReference type="ARBA" id="ARBA00022563"/>
    </source>
</evidence>
<dbReference type="OrthoDB" id="8940782at2759"/>
<feature type="domain" description="Serine hydroxymethyltransferase-like" evidence="13">
    <location>
        <begin position="42"/>
        <end position="97"/>
    </location>
</feature>
<evidence type="ECO:0000256" key="6">
    <source>
        <dbReference type="ARBA" id="ARBA00022490"/>
    </source>
</evidence>
<evidence type="ECO:0000256" key="2">
    <source>
        <dbReference type="ARBA" id="ARBA00004496"/>
    </source>
</evidence>
<keyword evidence="6" id="KW-0963">Cytoplasm</keyword>
<evidence type="ECO:0000259" key="13">
    <source>
        <dbReference type="Pfam" id="PF00464"/>
    </source>
</evidence>
<dbReference type="GO" id="GO:0005739">
    <property type="term" value="C:mitochondrion"/>
    <property type="evidence" value="ECO:0007669"/>
    <property type="project" value="TreeGrafter"/>
</dbReference>
<dbReference type="KEGG" id="caua:113094862"/>
<dbReference type="GO" id="GO:0005634">
    <property type="term" value="C:nucleus"/>
    <property type="evidence" value="ECO:0007669"/>
    <property type="project" value="UniProtKB-ARBA"/>
</dbReference>
<dbReference type="EC" id="2.1.2.1" evidence="5"/>
<dbReference type="GO" id="GO:0019264">
    <property type="term" value="P:glycine biosynthetic process from serine"/>
    <property type="evidence" value="ECO:0007669"/>
    <property type="project" value="TreeGrafter"/>
</dbReference>
<evidence type="ECO:0000256" key="10">
    <source>
        <dbReference type="ARBA" id="ARBA00022990"/>
    </source>
</evidence>
<dbReference type="SUPFAM" id="SSF53383">
    <property type="entry name" value="PLP-dependent transferases"/>
    <property type="match status" value="1"/>
</dbReference>